<dbReference type="EMBL" id="JACHHO010000006">
    <property type="protein sequence ID" value="MBB5205997.1"/>
    <property type="molecule type" value="Genomic_DNA"/>
</dbReference>
<evidence type="ECO:0000313" key="4">
    <source>
        <dbReference type="Proteomes" id="UP000554837"/>
    </source>
</evidence>
<comment type="caution">
    <text evidence="3">The sequence shown here is derived from an EMBL/GenBank/DDBJ whole genome shotgun (WGS) entry which is preliminary data.</text>
</comment>
<dbReference type="InterPro" id="IPR044996">
    <property type="entry name" value="COQ10-like"/>
</dbReference>
<dbReference type="GO" id="GO:0045333">
    <property type="term" value="P:cellular respiration"/>
    <property type="evidence" value="ECO:0007669"/>
    <property type="project" value="InterPro"/>
</dbReference>
<comment type="similarity">
    <text evidence="1">Belongs to the ribosome association toxin RatA family.</text>
</comment>
<dbReference type="RefSeq" id="WP_138856233.1">
    <property type="nucleotide sequence ID" value="NZ_CP040709.1"/>
</dbReference>
<dbReference type="InterPro" id="IPR005031">
    <property type="entry name" value="COQ10_START"/>
</dbReference>
<evidence type="ECO:0000259" key="2">
    <source>
        <dbReference type="Pfam" id="PF03364"/>
    </source>
</evidence>
<protein>
    <submittedName>
        <fullName evidence="3">Ribosome-associated toxin RatA of RatAB toxin-antitoxin module</fullName>
    </submittedName>
</protein>
<accession>A0A840S401</accession>
<dbReference type="PANTHER" id="PTHR12901">
    <property type="entry name" value="SPERM PROTEIN HOMOLOG"/>
    <property type="match status" value="1"/>
</dbReference>
<evidence type="ECO:0000313" key="3">
    <source>
        <dbReference type="EMBL" id="MBB5205997.1"/>
    </source>
</evidence>
<dbReference type="Proteomes" id="UP000554837">
    <property type="component" value="Unassembled WGS sequence"/>
</dbReference>
<proteinExistence type="inferred from homology"/>
<keyword evidence="4" id="KW-1185">Reference proteome</keyword>
<dbReference type="GO" id="GO:0048039">
    <property type="term" value="F:ubiquinone binding"/>
    <property type="evidence" value="ECO:0007669"/>
    <property type="project" value="InterPro"/>
</dbReference>
<dbReference type="SUPFAM" id="SSF55961">
    <property type="entry name" value="Bet v1-like"/>
    <property type="match status" value="1"/>
</dbReference>
<dbReference type="AlphaFoldDB" id="A0A840S401"/>
<dbReference type="OrthoDB" id="9804759at2"/>
<gene>
    <name evidence="3" type="ORF">HNQ51_003328</name>
</gene>
<dbReference type="PANTHER" id="PTHR12901:SF10">
    <property type="entry name" value="COENZYME Q-BINDING PROTEIN COQ10, MITOCHONDRIAL"/>
    <property type="match status" value="1"/>
</dbReference>
<dbReference type="Gene3D" id="3.30.530.20">
    <property type="match status" value="1"/>
</dbReference>
<dbReference type="InterPro" id="IPR023393">
    <property type="entry name" value="START-like_dom_sf"/>
</dbReference>
<feature type="domain" description="Coenzyme Q-binding protein COQ10 START" evidence="2">
    <location>
        <begin position="12"/>
        <end position="142"/>
    </location>
</feature>
<dbReference type="Pfam" id="PF03364">
    <property type="entry name" value="Polyketide_cyc"/>
    <property type="match status" value="1"/>
</dbReference>
<dbReference type="CDD" id="cd07813">
    <property type="entry name" value="COQ10p_like"/>
    <property type="match status" value="1"/>
</dbReference>
<evidence type="ECO:0000256" key="1">
    <source>
        <dbReference type="ARBA" id="ARBA00008918"/>
    </source>
</evidence>
<sequence length="153" mass="17387">MKPVKKSVLLWYSPREMYELVTGIERYPEFLPWCERAEVLERREDGVTARLELAFAGVRSSFTTRNVHHDGQRVRVELVDGPFTHLDGDWVFKPLARPGAAPGEVNACKVEFELSYAFARGGLETVLSPVFDKVAGTLVDRFVERAEAVYGRR</sequence>
<reference evidence="3 4" key="1">
    <citation type="submission" date="2020-08" db="EMBL/GenBank/DDBJ databases">
        <title>Genomic Encyclopedia of Type Strains, Phase IV (KMG-IV): sequencing the most valuable type-strain genomes for metagenomic binning, comparative biology and taxonomic classification.</title>
        <authorList>
            <person name="Goeker M."/>
        </authorList>
    </citation>
    <scope>NUCLEOTIDE SEQUENCE [LARGE SCALE GENOMIC DNA]</scope>
    <source>
        <strain evidence="3 4">DSM 23958</strain>
    </source>
</reference>
<organism evidence="3 4">
    <name type="scientific">Inhella inkyongensis</name>
    <dbReference type="NCBI Taxonomy" id="392593"/>
    <lineage>
        <taxon>Bacteria</taxon>
        <taxon>Pseudomonadati</taxon>
        <taxon>Pseudomonadota</taxon>
        <taxon>Betaproteobacteria</taxon>
        <taxon>Burkholderiales</taxon>
        <taxon>Sphaerotilaceae</taxon>
        <taxon>Inhella</taxon>
    </lineage>
</organism>
<name>A0A840S401_9BURK</name>